<dbReference type="SUPFAM" id="SSF51735">
    <property type="entry name" value="NAD(P)-binding Rossmann-fold domains"/>
    <property type="match status" value="1"/>
</dbReference>
<comment type="similarity">
    <text evidence="1 3">Belongs to the short-chain dehydrogenases/reductases (SDR) family.</text>
</comment>
<dbReference type="InterPro" id="IPR057326">
    <property type="entry name" value="KR_dom"/>
</dbReference>
<dbReference type="GO" id="GO:0048038">
    <property type="term" value="F:quinone binding"/>
    <property type="evidence" value="ECO:0007669"/>
    <property type="project" value="TreeGrafter"/>
</dbReference>
<keyword evidence="2" id="KW-0560">Oxidoreductase</keyword>
<dbReference type="CDD" id="cd05233">
    <property type="entry name" value="SDR_c"/>
    <property type="match status" value="1"/>
</dbReference>
<dbReference type="InterPro" id="IPR002347">
    <property type="entry name" value="SDR_fam"/>
</dbReference>
<dbReference type="GO" id="GO:0016616">
    <property type="term" value="F:oxidoreductase activity, acting on the CH-OH group of donors, NAD or NADP as acceptor"/>
    <property type="evidence" value="ECO:0007669"/>
    <property type="project" value="TreeGrafter"/>
</dbReference>
<keyword evidence="6" id="KW-1185">Reference proteome</keyword>
<evidence type="ECO:0000256" key="1">
    <source>
        <dbReference type="ARBA" id="ARBA00006484"/>
    </source>
</evidence>
<dbReference type="PANTHER" id="PTHR42760">
    <property type="entry name" value="SHORT-CHAIN DEHYDROGENASES/REDUCTASES FAMILY MEMBER"/>
    <property type="match status" value="1"/>
</dbReference>
<organism evidence="5 6">
    <name type="scientific">Oceanibaculum pacificum</name>
    <dbReference type="NCBI Taxonomy" id="580166"/>
    <lineage>
        <taxon>Bacteria</taxon>
        <taxon>Pseudomonadati</taxon>
        <taxon>Pseudomonadota</taxon>
        <taxon>Alphaproteobacteria</taxon>
        <taxon>Rhodospirillales</taxon>
        <taxon>Oceanibaculaceae</taxon>
        <taxon>Oceanibaculum</taxon>
    </lineage>
</organism>
<reference evidence="5 6" key="1">
    <citation type="submission" date="2015-12" db="EMBL/GenBank/DDBJ databases">
        <title>Genome sequence of Oceanibaculum pacificum MCCC 1A02656.</title>
        <authorList>
            <person name="Lu L."/>
            <person name="Lai Q."/>
            <person name="Shao Z."/>
            <person name="Qian P."/>
        </authorList>
    </citation>
    <scope>NUCLEOTIDE SEQUENCE [LARGE SCALE GENOMIC DNA]</scope>
    <source>
        <strain evidence="5 6">MCCC 1A02656</strain>
    </source>
</reference>
<dbReference type="STRING" id="580166.AUP43_12955"/>
<dbReference type="Gene3D" id="3.40.50.720">
    <property type="entry name" value="NAD(P)-binding Rossmann-like Domain"/>
    <property type="match status" value="1"/>
</dbReference>
<dbReference type="SMART" id="SM00822">
    <property type="entry name" value="PKS_KR"/>
    <property type="match status" value="1"/>
</dbReference>
<dbReference type="PRINTS" id="PR00080">
    <property type="entry name" value="SDRFAMILY"/>
</dbReference>
<dbReference type="InterPro" id="IPR020904">
    <property type="entry name" value="Sc_DH/Rdtase_CS"/>
</dbReference>
<proteinExistence type="inferred from homology"/>
<dbReference type="Pfam" id="PF00106">
    <property type="entry name" value="adh_short"/>
    <property type="match status" value="1"/>
</dbReference>
<dbReference type="GO" id="GO:0006633">
    <property type="term" value="P:fatty acid biosynthetic process"/>
    <property type="evidence" value="ECO:0007669"/>
    <property type="project" value="TreeGrafter"/>
</dbReference>
<dbReference type="NCBIfam" id="NF005559">
    <property type="entry name" value="PRK07231.1"/>
    <property type="match status" value="1"/>
</dbReference>
<evidence type="ECO:0000313" key="6">
    <source>
        <dbReference type="Proteomes" id="UP000076400"/>
    </source>
</evidence>
<gene>
    <name evidence="5" type="ORF">AUP43_12955</name>
</gene>
<dbReference type="AlphaFoldDB" id="A0A154VQA4"/>
<evidence type="ECO:0000313" key="5">
    <source>
        <dbReference type="EMBL" id="KZD03419.1"/>
    </source>
</evidence>
<dbReference type="PROSITE" id="PS00061">
    <property type="entry name" value="ADH_SHORT"/>
    <property type="match status" value="1"/>
</dbReference>
<feature type="domain" description="Ketoreductase" evidence="4">
    <location>
        <begin position="7"/>
        <end position="186"/>
    </location>
</feature>
<dbReference type="OrthoDB" id="9780084at2"/>
<dbReference type="PRINTS" id="PR00081">
    <property type="entry name" value="GDHRDH"/>
</dbReference>
<dbReference type="FunFam" id="3.40.50.720:FF:000084">
    <property type="entry name" value="Short-chain dehydrogenase reductase"/>
    <property type="match status" value="1"/>
</dbReference>
<dbReference type="EMBL" id="LPXN01000145">
    <property type="protein sequence ID" value="KZD03419.1"/>
    <property type="molecule type" value="Genomic_DNA"/>
</dbReference>
<dbReference type="InterPro" id="IPR036291">
    <property type="entry name" value="NAD(P)-bd_dom_sf"/>
</dbReference>
<name>A0A154VQA4_9PROT</name>
<dbReference type="RefSeq" id="WP_067559021.1">
    <property type="nucleotide sequence ID" value="NZ_LPXN01000145.1"/>
</dbReference>
<evidence type="ECO:0000259" key="4">
    <source>
        <dbReference type="SMART" id="SM00822"/>
    </source>
</evidence>
<comment type="caution">
    <text evidence="5">The sequence shown here is derived from an EMBL/GenBank/DDBJ whole genome shotgun (WGS) entry which is preliminary data.</text>
</comment>
<dbReference type="Proteomes" id="UP000076400">
    <property type="component" value="Unassembled WGS sequence"/>
</dbReference>
<protein>
    <submittedName>
        <fullName evidence="5">3-oxoacyl-ACP reductase</fullName>
    </submittedName>
</protein>
<evidence type="ECO:0000256" key="3">
    <source>
        <dbReference type="RuleBase" id="RU000363"/>
    </source>
</evidence>
<dbReference type="PANTHER" id="PTHR42760:SF133">
    <property type="entry name" value="3-OXOACYL-[ACYL-CARRIER-PROTEIN] REDUCTASE"/>
    <property type="match status" value="1"/>
</dbReference>
<evidence type="ECO:0000256" key="2">
    <source>
        <dbReference type="ARBA" id="ARBA00023002"/>
    </source>
</evidence>
<sequence>MYNLTGRTVLITGGAGGIGKASVLRLADEGCDIAIFDRQAEQAEETAALIRAKGRKAYVATGDVSKAEDVKAGCADLVKQLGHVDILINCAGILRLGPLLEMDEAAWHNSFGVNVDGVFHTCRAVLPHMVARKQGKVINMASWMGKKALANYSAYCATKFSVIAITQALALEMAPHGIAVNSVCPGLIVDTQMRVESEAQHKAQGLPMAKDRVASIPMGRAGLPGDVARIVAFLASDESDYMTGQGINITGGMWTTS</sequence>
<accession>A0A154VQA4</accession>